<dbReference type="PANTHER" id="PTHR23416:SF23">
    <property type="entry name" value="ACETYLTRANSFERASE C18B11.09C-RELATED"/>
    <property type="match status" value="1"/>
</dbReference>
<dbReference type="Pfam" id="PF00132">
    <property type="entry name" value="Hexapep"/>
    <property type="match status" value="1"/>
</dbReference>
<accession>A0A238YLH3</accession>
<dbReference type="InterPro" id="IPR001451">
    <property type="entry name" value="Hexapep"/>
</dbReference>
<dbReference type="SUPFAM" id="SSF51161">
    <property type="entry name" value="Trimeric LpxA-like enzymes"/>
    <property type="match status" value="1"/>
</dbReference>
<reference evidence="3 4" key="1">
    <citation type="submission" date="2017-06" db="EMBL/GenBank/DDBJ databases">
        <authorList>
            <person name="Kim H.J."/>
            <person name="Triplett B.A."/>
        </authorList>
    </citation>
    <scope>NUCLEOTIDE SEQUENCE [LARGE SCALE GENOMIC DNA]</scope>
    <source>
        <strain evidence="3 4">DSM 29052</strain>
    </source>
</reference>
<dbReference type="InterPro" id="IPR051159">
    <property type="entry name" value="Hexapeptide_acetyltransf"/>
</dbReference>
<evidence type="ECO:0000313" key="4">
    <source>
        <dbReference type="Proteomes" id="UP000198417"/>
    </source>
</evidence>
<dbReference type="EMBL" id="FZNN01000018">
    <property type="protein sequence ID" value="SNR71842.1"/>
    <property type="molecule type" value="Genomic_DNA"/>
</dbReference>
<dbReference type="GO" id="GO:0008374">
    <property type="term" value="F:O-acyltransferase activity"/>
    <property type="evidence" value="ECO:0007669"/>
    <property type="project" value="TreeGrafter"/>
</dbReference>
<dbReference type="InterPro" id="IPR011004">
    <property type="entry name" value="Trimer_LpxA-like_sf"/>
</dbReference>
<sequence length="180" mass="19400">MAARKSGLMTQIGRVLRSFSHPQVLIHPFRMLHYYGYSHALQRPLLTLGRNVRLAPNSSFRNGERITLGEQVQIGEYCALWAGRSSSWIRVGARTTFGPGCFVTAANYGLAADQRITEQEMLERDVTIGADCWIGTKVVITAGVTLGDGCVIGAGSVVTRDVPAGAIAAGAPARVIRMRA</sequence>
<dbReference type="RefSeq" id="WP_089272640.1">
    <property type="nucleotide sequence ID" value="NZ_FZNN01000018.1"/>
</dbReference>
<dbReference type="Proteomes" id="UP000198417">
    <property type="component" value="Unassembled WGS sequence"/>
</dbReference>
<organism evidence="3 4">
    <name type="scientific">Puniceibacterium sediminis</name>
    <dbReference type="NCBI Taxonomy" id="1608407"/>
    <lineage>
        <taxon>Bacteria</taxon>
        <taxon>Pseudomonadati</taxon>
        <taxon>Pseudomonadota</taxon>
        <taxon>Alphaproteobacteria</taxon>
        <taxon>Rhodobacterales</taxon>
        <taxon>Paracoccaceae</taxon>
        <taxon>Puniceibacterium</taxon>
    </lineage>
</organism>
<name>A0A238YLH3_9RHOB</name>
<keyword evidence="2 3" id="KW-0808">Transferase</keyword>
<gene>
    <name evidence="3" type="ORF">SAMN06265370_11812</name>
</gene>
<dbReference type="CDD" id="cd04647">
    <property type="entry name" value="LbH_MAT_like"/>
    <property type="match status" value="1"/>
</dbReference>
<proteinExistence type="inferred from homology"/>
<comment type="similarity">
    <text evidence="1">Belongs to the transferase hexapeptide repeat family.</text>
</comment>
<dbReference type="PANTHER" id="PTHR23416">
    <property type="entry name" value="SIALIC ACID SYNTHASE-RELATED"/>
    <property type="match status" value="1"/>
</dbReference>
<keyword evidence="4" id="KW-1185">Reference proteome</keyword>
<evidence type="ECO:0000313" key="3">
    <source>
        <dbReference type="EMBL" id="SNR71842.1"/>
    </source>
</evidence>
<evidence type="ECO:0000256" key="2">
    <source>
        <dbReference type="ARBA" id="ARBA00022679"/>
    </source>
</evidence>
<dbReference type="GO" id="GO:0005829">
    <property type="term" value="C:cytosol"/>
    <property type="evidence" value="ECO:0007669"/>
    <property type="project" value="TreeGrafter"/>
</dbReference>
<protein>
    <submittedName>
        <fullName evidence="3">Hexapeptide repeat of succinyl-transferase</fullName>
    </submittedName>
</protein>
<dbReference type="OrthoDB" id="9815592at2"/>
<dbReference type="Gene3D" id="2.160.10.10">
    <property type="entry name" value="Hexapeptide repeat proteins"/>
    <property type="match status" value="1"/>
</dbReference>
<dbReference type="AlphaFoldDB" id="A0A238YLH3"/>
<evidence type="ECO:0000256" key="1">
    <source>
        <dbReference type="ARBA" id="ARBA00007274"/>
    </source>
</evidence>